<evidence type="ECO:0000313" key="12">
    <source>
        <dbReference type="EMBL" id="CAF4177834.1"/>
    </source>
</evidence>
<name>A0A815FC60_9BILA</name>
<dbReference type="GO" id="GO:0008333">
    <property type="term" value="P:endosome to lysosome transport"/>
    <property type="evidence" value="ECO:0007669"/>
    <property type="project" value="TreeGrafter"/>
</dbReference>
<evidence type="ECO:0000256" key="5">
    <source>
        <dbReference type="ARBA" id="ARBA00047597"/>
    </source>
</evidence>
<dbReference type="Proteomes" id="UP000681722">
    <property type="component" value="Unassembled WGS sequence"/>
</dbReference>
<comment type="catalytic activity">
    <reaction evidence="5 7">
        <text>L-arginyl-[protein] + NAD(+) = N(omega)-(ADP-D-ribosyl)-L-arginyl-[protein] + nicotinamide + H(+)</text>
        <dbReference type="Rhea" id="RHEA:19149"/>
        <dbReference type="Rhea" id="RHEA-COMP:10532"/>
        <dbReference type="Rhea" id="RHEA-COMP:15087"/>
        <dbReference type="ChEBI" id="CHEBI:15378"/>
        <dbReference type="ChEBI" id="CHEBI:17154"/>
        <dbReference type="ChEBI" id="CHEBI:29965"/>
        <dbReference type="ChEBI" id="CHEBI:57540"/>
        <dbReference type="ChEBI" id="CHEBI:142554"/>
        <dbReference type="EC" id="2.4.2.31"/>
    </reaction>
</comment>
<evidence type="ECO:0000259" key="8">
    <source>
        <dbReference type="PROSITE" id="PS51322"/>
    </source>
</evidence>
<dbReference type="OrthoDB" id="21416at2759"/>
<dbReference type="InterPro" id="IPR002110">
    <property type="entry name" value="Ankyrin_rpt"/>
</dbReference>
<comment type="similarity">
    <text evidence="1 7">Belongs to the Arg-specific ADP-ribosyltransferase family.</text>
</comment>
<proteinExistence type="inferred from homology"/>
<evidence type="ECO:0000313" key="11">
    <source>
        <dbReference type="EMBL" id="CAF3949724.1"/>
    </source>
</evidence>
<evidence type="ECO:0000313" key="13">
    <source>
        <dbReference type="Proteomes" id="UP000663829"/>
    </source>
</evidence>
<evidence type="ECO:0000256" key="1">
    <source>
        <dbReference type="ARBA" id="ARBA00009558"/>
    </source>
</evidence>
<dbReference type="PROSITE" id="PS51996">
    <property type="entry name" value="TR_MART"/>
    <property type="match status" value="1"/>
</dbReference>
<dbReference type="PROSITE" id="PS51322">
    <property type="entry name" value="UEV"/>
    <property type="match status" value="1"/>
</dbReference>
<keyword evidence="2 7" id="KW-0328">Glycosyltransferase</keyword>
<keyword evidence="7" id="KW-0521">NADP</keyword>
<dbReference type="Pfam" id="PF00023">
    <property type="entry name" value="Ank"/>
    <property type="match status" value="1"/>
</dbReference>
<evidence type="ECO:0000256" key="6">
    <source>
        <dbReference type="PROSITE-ProRule" id="PRU00023"/>
    </source>
</evidence>
<evidence type="ECO:0000256" key="7">
    <source>
        <dbReference type="RuleBase" id="RU361228"/>
    </source>
</evidence>
<keyword evidence="3 7" id="KW-0808">Transferase</keyword>
<dbReference type="SUPFAM" id="SSF54495">
    <property type="entry name" value="UBC-like"/>
    <property type="match status" value="1"/>
</dbReference>
<gene>
    <name evidence="10" type="ORF">GPM918_LOCUS29766</name>
    <name evidence="9" type="ORF">OVA965_LOCUS21414</name>
    <name evidence="12" type="ORF">SRO942_LOCUS30358</name>
    <name evidence="11" type="ORF">TMI583_LOCUS22058</name>
</gene>
<dbReference type="SUPFAM" id="SSF56399">
    <property type="entry name" value="ADP-ribosylation"/>
    <property type="match status" value="1"/>
</dbReference>
<keyword evidence="6" id="KW-0040">ANK repeat</keyword>
<dbReference type="PROSITE" id="PS50297">
    <property type="entry name" value="ANK_REP_REGION"/>
    <property type="match status" value="1"/>
</dbReference>
<dbReference type="Gene3D" id="3.90.176.10">
    <property type="entry name" value="Toxin ADP-ribosyltransferase, Chain A, domain 1"/>
    <property type="match status" value="1"/>
</dbReference>
<sequence length="460" mass="52922">MAKQSLNQIDDLIRRVNPENRDLIRRDIIQAIRHPHTALVLKISLYYFNDGSSKDLLCLTGTVAVTFKGRRYNIPIQIWLTDDYPSNPPMCYVRPTSDMYIAVSYNVESDGYIVIPYLTSWRHSSSDLANLISQMSDAFGILPPVYSYPSGTNATRTPIEPNGSTALHVASYQGRKEIVELLLQKGANHAIINKYNSTPLEEAKTDEIKQLIITRRKNTRFCSVTVEWILATNDADYQAHEYWKKLAAYGKDPKFYQFIDHIKRHYVEKDLKEIDGIDTIRYYFDRAIVKRDPLYLITAYTADTGFYSTLNVHLAQLRLENLTAEDNLSRAYLIAIIARHPKFDALSYVGTTYRGILITNDDLKQYKIGTRILTKTFSSTSKEMSVARRFVSSSGGDHRFDAICIYEIRNQNTALDIEKVSIYEDEQEVLILPYSAFKIIDIRRDESQIEINLKECEPWA</sequence>
<dbReference type="GO" id="GO:0000813">
    <property type="term" value="C:ESCRT I complex"/>
    <property type="evidence" value="ECO:0007669"/>
    <property type="project" value="TreeGrafter"/>
</dbReference>
<dbReference type="SUPFAM" id="SSF48403">
    <property type="entry name" value="Ankyrin repeat"/>
    <property type="match status" value="1"/>
</dbReference>
<evidence type="ECO:0000256" key="3">
    <source>
        <dbReference type="ARBA" id="ARBA00022679"/>
    </source>
</evidence>
<accession>A0A815FC60</accession>
<reference evidence="10" key="1">
    <citation type="submission" date="2021-02" db="EMBL/GenBank/DDBJ databases">
        <authorList>
            <person name="Nowell W R."/>
        </authorList>
    </citation>
    <scope>NUCLEOTIDE SEQUENCE</scope>
</reference>
<dbReference type="Gene3D" id="1.25.40.20">
    <property type="entry name" value="Ankyrin repeat-containing domain"/>
    <property type="match status" value="1"/>
</dbReference>
<feature type="domain" description="UEV" evidence="8">
    <location>
        <begin position="5"/>
        <end position="149"/>
    </location>
</feature>
<dbReference type="GO" id="GO:0016779">
    <property type="term" value="F:nucleotidyltransferase activity"/>
    <property type="evidence" value="ECO:0007669"/>
    <property type="project" value="UniProtKB-KW"/>
</dbReference>
<organism evidence="10 13">
    <name type="scientific">Didymodactylos carnosus</name>
    <dbReference type="NCBI Taxonomy" id="1234261"/>
    <lineage>
        <taxon>Eukaryota</taxon>
        <taxon>Metazoa</taxon>
        <taxon>Spiralia</taxon>
        <taxon>Gnathifera</taxon>
        <taxon>Rotifera</taxon>
        <taxon>Eurotatoria</taxon>
        <taxon>Bdelloidea</taxon>
        <taxon>Philodinida</taxon>
        <taxon>Philodinidae</taxon>
        <taxon>Didymodactylos</taxon>
    </lineage>
</organism>
<dbReference type="InterPro" id="IPR036770">
    <property type="entry name" value="Ankyrin_rpt-contain_sf"/>
</dbReference>
<dbReference type="SMART" id="SM00248">
    <property type="entry name" value="ANK"/>
    <property type="match status" value="1"/>
</dbReference>
<dbReference type="Proteomes" id="UP000663829">
    <property type="component" value="Unassembled WGS sequence"/>
</dbReference>
<dbReference type="EMBL" id="CAJNOQ010013710">
    <property type="protein sequence ID" value="CAF1327213.1"/>
    <property type="molecule type" value="Genomic_DNA"/>
</dbReference>
<dbReference type="EC" id="2.4.2.31" evidence="7"/>
<comment type="caution">
    <text evidence="10">The sequence shown here is derived from an EMBL/GenBank/DDBJ whole genome shotgun (WGS) entry which is preliminary data.</text>
</comment>
<evidence type="ECO:0000256" key="4">
    <source>
        <dbReference type="ARBA" id="ARBA00022695"/>
    </source>
</evidence>
<dbReference type="Gene3D" id="3.10.110.10">
    <property type="entry name" value="Ubiquitin Conjugating Enzyme"/>
    <property type="match status" value="1"/>
</dbReference>
<dbReference type="Proteomes" id="UP000682733">
    <property type="component" value="Unassembled WGS sequence"/>
</dbReference>
<dbReference type="EMBL" id="CAJNOK010011726">
    <property type="protein sequence ID" value="CAF1147047.1"/>
    <property type="molecule type" value="Genomic_DNA"/>
</dbReference>
<dbReference type="InterPro" id="IPR008883">
    <property type="entry name" value="UEV_N"/>
</dbReference>
<dbReference type="GO" id="GO:0106274">
    <property type="term" value="F:NAD+-protein-arginine ADP-ribosyltransferase activity"/>
    <property type="evidence" value="ECO:0007669"/>
    <property type="project" value="UniProtKB-EC"/>
</dbReference>
<dbReference type="EMBL" id="CAJOBC010051019">
    <property type="protein sequence ID" value="CAF4177834.1"/>
    <property type="molecule type" value="Genomic_DNA"/>
</dbReference>
<dbReference type="PANTHER" id="PTHR23306">
    <property type="entry name" value="TUMOR SUSCEPTIBILITY GENE 101 PROTEIN-RELATED"/>
    <property type="match status" value="1"/>
</dbReference>
<evidence type="ECO:0000313" key="9">
    <source>
        <dbReference type="EMBL" id="CAF1147047.1"/>
    </source>
</evidence>
<dbReference type="PANTHER" id="PTHR23306:SF3">
    <property type="entry name" value="TUMOR SUPPRESSOR PROTEIN 101"/>
    <property type="match status" value="1"/>
</dbReference>
<dbReference type="InterPro" id="IPR000768">
    <property type="entry name" value="ART"/>
</dbReference>
<dbReference type="Pfam" id="PF01129">
    <property type="entry name" value="ART"/>
    <property type="match status" value="1"/>
</dbReference>
<dbReference type="Proteomes" id="UP000677228">
    <property type="component" value="Unassembled WGS sequence"/>
</dbReference>
<dbReference type="CDD" id="cd11685">
    <property type="entry name" value="UEV_TSG101-like"/>
    <property type="match status" value="1"/>
</dbReference>
<protein>
    <recommendedName>
        <fullName evidence="7">NAD(P)(+)--arginine ADP-ribosyltransferase</fullName>
        <ecNumber evidence="7">2.4.2.31</ecNumber>
    </recommendedName>
    <alternativeName>
        <fullName evidence="7">Mono(ADP-ribosyl)transferase</fullName>
    </alternativeName>
</protein>
<keyword evidence="4" id="KW-0548">Nucleotidyltransferase</keyword>
<dbReference type="InterPro" id="IPR016135">
    <property type="entry name" value="UBQ-conjugating_enzyme/RWD"/>
</dbReference>
<keyword evidence="13" id="KW-1185">Reference proteome</keyword>
<dbReference type="Pfam" id="PF05743">
    <property type="entry name" value="UEV"/>
    <property type="match status" value="1"/>
</dbReference>
<dbReference type="GO" id="GO:0015031">
    <property type="term" value="P:protein transport"/>
    <property type="evidence" value="ECO:0007669"/>
    <property type="project" value="InterPro"/>
</dbReference>
<evidence type="ECO:0000256" key="2">
    <source>
        <dbReference type="ARBA" id="ARBA00022676"/>
    </source>
</evidence>
<dbReference type="GO" id="GO:0043130">
    <property type="term" value="F:ubiquitin binding"/>
    <property type="evidence" value="ECO:0007669"/>
    <property type="project" value="TreeGrafter"/>
</dbReference>
<dbReference type="EMBL" id="CAJOBA010029261">
    <property type="protein sequence ID" value="CAF3949724.1"/>
    <property type="molecule type" value="Genomic_DNA"/>
</dbReference>
<dbReference type="AlphaFoldDB" id="A0A815FC60"/>
<dbReference type="PROSITE" id="PS50088">
    <property type="entry name" value="ANK_REPEAT"/>
    <property type="match status" value="1"/>
</dbReference>
<keyword evidence="7" id="KW-0520">NAD</keyword>
<feature type="repeat" description="ANK" evidence="6">
    <location>
        <begin position="162"/>
        <end position="194"/>
    </location>
</feature>
<dbReference type="InterPro" id="IPR052070">
    <property type="entry name" value="ESCRT-I_UEV_domain"/>
</dbReference>
<evidence type="ECO:0000313" key="10">
    <source>
        <dbReference type="EMBL" id="CAF1327213.1"/>
    </source>
</evidence>